<evidence type="ECO:0000256" key="6">
    <source>
        <dbReference type="ARBA" id="ARBA00022840"/>
    </source>
</evidence>
<evidence type="ECO:0000256" key="1">
    <source>
        <dbReference type="ARBA" id="ARBA00005527"/>
    </source>
</evidence>
<dbReference type="GO" id="GO:0005737">
    <property type="term" value="C:cytoplasm"/>
    <property type="evidence" value="ECO:0007669"/>
    <property type="project" value="TreeGrafter"/>
</dbReference>
<reference evidence="10" key="1">
    <citation type="submission" date="2021-01" db="EMBL/GenBank/DDBJ databases">
        <authorList>
            <consortium name="Genoscope - CEA"/>
            <person name="William W."/>
        </authorList>
    </citation>
    <scope>NUCLEOTIDE SEQUENCE</scope>
</reference>
<dbReference type="SMART" id="SM00220">
    <property type="entry name" value="S_TKc"/>
    <property type="match status" value="1"/>
</dbReference>
<evidence type="ECO:0000313" key="11">
    <source>
        <dbReference type="Proteomes" id="UP000683925"/>
    </source>
</evidence>
<keyword evidence="11" id="KW-1185">Reference proteome</keyword>
<dbReference type="PANTHER" id="PTHR24057:SF0">
    <property type="entry name" value="PROTEIN KINASE SHAGGY-RELATED"/>
    <property type="match status" value="1"/>
</dbReference>
<comment type="caution">
    <text evidence="10">The sequence shown here is derived from an EMBL/GenBank/DDBJ whole genome shotgun (WGS) entry which is preliminary data.</text>
</comment>
<evidence type="ECO:0000256" key="8">
    <source>
        <dbReference type="RuleBase" id="RU000304"/>
    </source>
</evidence>
<name>A0A8S1VR38_PAROT</name>
<dbReference type="InterPro" id="IPR000719">
    <property type="entry name" value="Prot_kinase_dom"/>
</dbReference>
<dbReference type="OMA" id="CAHASYD"/>
<evidence type="ECO:0000256" key="4">
    <source>
        <dbReference type="ARBA" id="ARBA00022741"/>
    </source>
</evidence>
<keyword evidence="6 7" id="KW-0067">ATP-binding</keyword>
<feature type="domain" description="Protein kinase" evidence="9">
    <location>
        <begin position="77"/>
        <end position="363"/>
    </location>
</feature>
<feature type="binding site" evidence="7">
    <location>
        <position position="107"/>
    </location>
    <ligand>
        <name>ATP</name>
        <dbReference type="ChEBI" id="CHEBI:30616"/>
    </ligand>
</feature>
<dbReference type="CDD" id="cd14137">
    <property type="entry name" value="STKc_GSK3"/>
    <property type="match status" value="1"/>
</dbReference>
<evidence type="ECO:0000256" key="7">
    <source>
        <dbReference type="PROSITE-ProRule" id="PRU10141"/>
    </source>
</evidence>
<dbReference type="GO" id="GO:0007165">
    <property type="term" value="P:signal transduction"/>
    <property type="evidence" value="ECO:0007669"/>
    <property type="project" value="TreeGrafter"/>
</dbReference>
<organism evidence="10 11">
    <name type="scientific">Paramecium octaurelia</name>
    <dbReference type="NCBI Taxonomy" id="43137"/>
    <lineage>
        <taxon>Eukaryota</taxon>
        <taxon>Sar</taxon>
        <taxon>Alveolata</taxon>
        <taxon>Ciliophora</taxon>
        <taxon>Intramacronucleata</taxon>
        <taxon>Oligohymenophorea</taxon>
        <taxon>Peniculida</taxon>
        <taxon>Parameciidae</taxon>
        <taxon>Paramecium</taxon>
    </lineage>
</organism>
<dbReference type="PROSITE" id="PS00107">
    <property type="entry name" value="PROTEIN_KINASE_ATP"/>
    <property type="match status" value="1"/>
</dbReference>
<dbReference type="GO" id="GO:0005524">
    <property type="term" value="F:ATP binding"/>
    <property type="evidence" value="ECO:0007669"/>
    <property type="project" value="UniProtKB-UniRule"/>
</dbReference>
<evidence type="ECO:0000256" key="2">
    <source>
        <dbReference type="ARBA" id="ARBA00022527"/>
    </source>
</evidence>
<dbReference type="InterPro" id="IPR017441">
    <property type="entry name" value="Protein_kinase_ATP_BS"/>
</dbReference>
<evidence type="ECO:0000313" key="10">
    <source>
        <dbReference type="EMBL" id="CAD8180034.1"/>
    </source>
</evidence>
<sequence length="413" mass="47722">MSCYAKNPQNKYVPLGDANRRMQTEAGDGDELEVQQGVLKCRNVQDKQKTPLRNQKWQSKSPILNGHVPIDYSLYTYTNLQVIGQGSFGVVYKAKANETGEIVAVKKVIQDKRYKNREIQIMQELNHPNIVETKHAYFSYGDSSDEQYLNVIMDYQPETIHSYNTKFLKQQQLIPQIQAKLYSYQLLRGLAYVHTKGVCHRDIKPDNVLINPESNILKLCDFGSAKKLSSMEQNISYICSRSYRAPELLFGATNYSSQVDMWSVGCIIAEMFNGLPLFLGTSAVDQLVEIIKVLGSPSREEVISMNKEYDIKQYNIVQIRKKDWANVFVNEIDPLAVDLVSKILTYCPKTRLSAIQALSHSYFDDFRDENMFKIYEKNIKIPNLFDFTKEELQSNQQLVNKLIPRWYDKRNKQ</sequence>
<dbReference type="EMBL" id="CAJJDP010000073">
    <property type="protein sequence ID" value="CAD8180034.1"/>
    <property type="molecule type" value="Genomic_DNA"/>
</dbReference>
<keyword evidence="5" id="KW-0418">Kinase</keyword>
<evidence type="ECO:0000256" key="5">
    <source>
        <dbReference type="ARBA" id="ARBA00022777"/>
    </source>
</evidence>
<evidence type="ECO:0000256" key="3">
    <source>
        <dbReference type="ARBA" id="ARBA00022679"/>
    </source>
</evidence>
<dbReference type="Proteomes" id="UP000683925">
    <property type="component" value="Unassembled WGS sequence"/>
</dbReference>
<dbReference type="PROSITE" id="PS00108">
    <property type="entry name" value="PROTEIN_KINASE_ST"/>
    <property type="match status" value="1"/>
</dbReference>
<dbReference type="FunFam" id="1.10.510.10:FF:000082">
    <property type="entry name" value="Shaggy-related protein kinase kappa"/>
    <property type="match status" value="1"/>
</dbReference>
<keyword evidence="2 8" id="KW-0723">Serine/threonine-protein kinase</keyword>
<dbReference type="PANTHER" id="PTHR24057">
    <property type="entry name" value="GLYCOGEN SYNTHASE KINASE-3 ALPHA"/>
    <property type="match status" value="1"/>
</dbReference>
<dbReference type="OrthoDB" id="286017at2759"/>
<dbReference type="GO" id="GO:0005634">
    <property type="term" value="C:nucleus"/>
    <property type="evidence" value="ECO:0007669"/>
    <property type="project" value="TreeGrafter"/>
</dbReference>
<dbReference type="PROSITE" id="PS50011">
    <property type="entry name" value="PROTEIN_KINASE_DOM"/>
    <property type="match status" value="1"/>
</dbReference>
<keyword evidence="4 7" id="KW-0547">Nucleotide-binding</keyword>
<proteinExistence type="inferred from homology"/>
<dbReference type="InterPro" id="IPR050591">
    <property type="entry name" value="GSK-3"/>
</dbReference>
<comment type="similarity">
    <text evidence="1">Belongs to the protein kinase superfamily. CMGC Ser/Thr protein kinase family. GSK-3 subfamily.</text>
</comment>
<dbReference type="GO" id="GO:0004674">
    <property type="term" value="F:protein serine/threonine kinase activity"/>
    <property type="evidence" value="ECO:0007669"/>
    <property type="project" value="UniProtKB-KW"/>
</dbReference>
<accession>A0A8S1VR38</accession>
<dbReference type="InterPro" id="IPR008271">
    <property type="entry name" value="Ser/Thr_kinase_AS"/>
</dbReference>
<evidence type="ECO:0000259" key="9">
    <source>
        <dbReference type="PROSITE" id="PS50011"/>
    </source>
</evidence>
<dbReference type="Pfam" id="PF00069">
    <property type="entry name" value="Pkinase"/>
    <property type="match status" value="1"/>
</dbReference>
<gene>
    <name evidence="10" type="ORF">POCTA_138.1.T0740112</name>
</gene>
<dbReference type="AlphaFoldDB" id="A0A8S1VR38"/>
<protein>
    <recommendedName>
        <fullName evidence="9">Protein kinase domain-containing protein</fullName>
    </recommendedName>
</protein>
<keyword evidence="3" id="KW-0808">Transferase</keyword>
<dbReference type="InterPro" id="IPR039192">
    <property type="entry name" value="STKc_GSK3"/>
</dbReference>
<dbReference type="GO" id="GO:0030154">
    <property type="term" value="P:cell differentiation"/>
    <property type="evidence" value="ECO:0007669"/>
    <property type="project" value="TreeGrafter"/>
</dbReference>